<accession>W5YMF5</accession>
<dbReference type="KEGG" id="msx:AU14_16070"/>
<sequence length="100" mass="11267">MVDSNINAVNAGGYYEDTAYRSGALPKQADQHEEMNRSTLGSSASFRLPWGNARNVLPPDFLSDHSPKKLRKLERREDLAKKIGLQSENNHECFRYATLA</sequence>
<name>W5YMF5_9GAMM</name>
<dbReference type="EMBL" id="CP007151">
    <property type="protein sequence ID" value="AHI30230.1"/>
    <property type="molecule type" value="Genomic_DNA"/>
</dbReference>
<keyword evidence="2" id="KW-1185">Reference proteome</keyword>
<reference evidence="1 2" key="1">
    <citation type="journal article" date="2014" name="Genome Announc.">
        <title>Draft Genome Sequences of Marinobacter similis A3d10T and Marinobacter salarius R9SW1T.</title>
        <authorList>
            <person name="Ivanova E.P."/>
            <person name="Ng H.J."/>
            <person name="Webb H.K."/>
            <person name="Feng G."/>
            <person name="Oshima K."/>
            <person name="Hattori M."/>
            <person name="Ohkuma M."/>
            <person name="Sergeev A.F."/>
            <person name="Mikhailov V.V."/>
            <person name="Crawford R.J."/>
            <person name="Sawabe T."/>
        </authorList>
    </citation>
    <scope>NUCLEOTIDE SEQUENCE [LARGE SCALE GENOMIC DNA]</scope>
    <source>
        <strain evidence="1 2">A3d10</strain>
    </source>
</reference>
<organism evidence="1 2">
    <name type="scientific">Marinobacter similis</name>
    <dbReference type="NCBI Taxonomy" id="1420916"/>
    <lineage>
        <taxon>Bacteria</taxon>
        <taxon>Pseudomonadati</taxon>
        <taxon>Pseudomonadota</taxon>
        <taxon>Gammaproteobacteria</taxon>
        <taxon>Pseudomonadales</taxon>
        <taxon>Marinobacteraceae</taxon>
        <taxon>Marinobacter</taxon>
    </lineage>
</organism>
<proteinExistence type="predicted"/>
<protein>
    <submittedName>
        <fullName evidence="1">Uncharacterized protein</fullName>
    </submittedName>
</protein>
<evidence type="ECO:0000313" key="1">
    <source>
        <dbReference type="EMBL" id="AHI30230.1"/>
    </source>
</evidence>
<evidence type="ECO:0000313" key="2">
    <source>
        <dbReference type="Proteomes" id="UP000061489"/>
    </source>
</evidence>
<dbReference type="AlphaFoldDB" id="W5YMF5"/>
<gene>
    <name evidence="1" type="ORF">AU14_16070</name>
</gene>
<dbReference type="Proteomes" id="UP000061489">
    <property type="component" value="Chromosome"/>
</dbReference>
<dbReference type="STRING" id="1420916.AU14_16070"/>
<dbReference type="HOGENOM" id="CLU_2302518_0_0_6"/>